<keyword evidence="7" id="KW-0505">Motor protein</keyword>
<dbReference type="PROSITE" id="PS50067">
    <property type="entry name" value="KINESIN_MOTOR_2"/>
    <property type="match status" value="1"/>
</dbReference>
<evidence type="ECO:0000256" key="7">
    <source>
        <dbReference type="PROSITE-ProRule" id="PRU00283"/>
    </source>
</evidence>
<keyword evidence="5 8" id="KW-0175">Coiled coil</keyword>
<evidence type="ECO:0000256" key="8">
    <source>
        <dbReference type="SAM" id="Coils"/>
    </source>
</evidence>
<feature type="region of interest" description="Disordered" evidence="9">
    <location>
        <begin position="1024"/>
        <end position="1048"/>
    </location>
</feature>
<dbReference type="PANTHER" id="PTHR47969:SF15">
    <property type="entry name" value="CHROMOSOME-ASSOCIATED KINESIN KIF4A-RELATED"/>
    <property type="match status" value="1"/>
</dbReference>
<dbReference type="InterPro" id="IPR033467">
    <property type="entry name" value="Tesmin/TSO1-like_CXC"/>
</dbReference>
<evidence type="ECO:0000256" key="1">
    <source>
        <dbReference type="ARBA" id="ARBA00004245"/>
    </source>
</evidence>
<evidence type="ECO:0000256" key="6">
    <source>
        <dbReference type="ARBA" id="ARBA00023212"/>
    </source>
</evidence>
<dbReference type="InterPro" id="IPR027417">
    <property type="entry name" value="P-loop_NTPase"/>
</dbReference>
<evidence type="ECO:0000256" key="4">
    <source>
        <dbReference type="ARBA" id="ARBA00022840"/>
    </source>
</evidence>
<feature type="binding site" evidence="7">
    <location>
        <begin position="88"/>
        <end position="95"/>
    </location>
    <ligand>
        <name>ATP</name>
        <dbReference type="ChEBI" id="CHEBI:30616"/>
    </ligand>
</feature>
<dbReference type="PRINTS" id="PR00380">
    <property type="entry name" value="KINESINHEAVY"/>
</dbReference>
<dbReference type="Pfam" id="PF00225">
    <property type="entry name" value="Kinesin"/>
    <property type="match status" value="1"/>
</dbReference>
<dbReference type="CDD" id="cd01372">
    <property type="entry name" value="KISc_KIF4"/>
    <property type="match status" value="1"/>
</dbReference>
<feature type="coiled-coil region" evidence="8">
    <location>
        <begin position="385"/>
        <end position="440"/>
    </location>
</feature>
<keyword evidence="4 7" id="KW-0067">ATP-binding</keyword>
<organism evidence="11 12">
    <name type="scientific">Microtus ochrogaster</name>
    <name type="common">Prairie vole</name>
    <dbReference type="NCBI Taxonomy" id="79684"/>
    <lineage>
        <taxon>Eukaryota</taxon>
        <taxon>Metazoa</taxon>
        <taxon>Chordata</taxon>
        <taxon>Craniata</taxon>
        <taxon>Vertebrata</taxon>
        <taxon>Euteleostomi</taxon>
        <taxon>Mammalia</taxon>
        <taxon>Eutheria</taxon>
        <taxon>Euarchontoglires</taxon>
        <taxon>Glires</taxon>
        <taxon>Rodentia</taxon>
        <taxon>Myomorpha</taxon>
        <taxon>Muroidea</taxon>
        <taxon>Cricetidae</taxon>
        <taxon>Arvicolinae</taxon>
        <taxon>Microtus</taxon>
    </lineage>
</organism>
<accession>A0ABM0L4D0</accession>
<sequence>MKEEVKGIPVRVALRCRPLVSKEISEGCQTCLSFVPGEPQVVVGNDKSFTYDFVFDPSTEQEEVFNTAVAPLIKGIFKGYNATVLAYGQTGSGKTYSMGGAYTAEQEHESTIGVIPRVIQLLFQEINKKSDFEFTLKVSYLEIYNEEILDLLCPSREKTQINIREDPKEGIKIVGLTEKTVLVASDTVDCLEQGNNSRTVASTAMNSQSSRSHAIFTISIEQRKKNDKNSNFRSKLHLVDLAGSERQKKTKAEGDRLKEGININRGLLCLGNVISALGDDKKGSFVPYRDSKLTRLLQDSLGGNSHTLMIACVSPADSNLEETLNTLRYADRARKIKNKPIINIDPQAAELNHLKQQVQQLQVLLLQAHGGTLPGSINVEPSENLQSLMEKNQSLIEENEKLSRGLSEAAGQTAQMLERIILTEQANERMNAKLEELRQHAACKVDLQKLVETLEDQELKENIEIICNLQQAITQLSDEAVACITATIDTAVEADTQVEISPDTSRSSTAFSTQHALRQAQMSKELIELNKELALKEALAKKMTQNDSQLQPIHFLYKDNIKNLELEVLSLQKEKEELVLELQTTKKDVNQAKLSERRRKRLQELEGQIADLKKKLHEQSKLLKLKESTEYTVSKLNQEIRMMKNQRVQLMRQMKEDAEKFRQWKQQKDKEVIQLKERDRKRQYELLKLERNFQKQSTVLRRKTEEVAAANKRLKDALQKQKEVADKRKETQSRGMEGTAAQMKNWLGNEIEVMVSTEEAKRHLNDLLEDRKILAQDVAQLKEKKQFEENPPPKLRRRTFSRDEVRSQDSEAEDCIAKKIESRETELELRNAQIADLQQKLLDAESEDRPKKRWENIATILEAKCAIKYLIGEDEELRKMQEVCEQNQQLLQENNAIKQKLTLLQVASKQKPHLMKTILQSPDSSFEYIPPKPKPCRIKDKCPEESLDIEELQYYSEHSVIEQENDSDDCADEEWIPTKLVKMSRKNTQGCSCKGWCGNKQCGCRKQRSDCNVACSCDPTKCRNRQQSQDNLDATEQTQDSESSFKLEDPTEVTSGLSFFNPVCTTPSSKILKEICDADQVLLGRPAFVPSSDHPELRPSESQENKVTSKKKKRALASNTSFFSGCSPIQEESH</sequence>
<dbReference type="SMART" id="SM00129">
    <property type="entry name" value="KISc"/>
    <property type="match status" value="1"/>
</dbReference>
<dbReference type="Pfam" id="PF25764">
    <property type="entry name" value="KIF21A_4th"/>
    <property type="match status" value="1"/>
</dbReference>
<feature type="compositionally biased region" description="Polar residues" evidence="9">
    <location>
        <begin position="1025"/>
        <end position="1042"/>
    </location>
</feature>
<dbReference type="InterPro" id="IPR001752">
    <property type="entry name" value="Kinesin_motor_dom"/>
</dbReference>
<name>A0ABM0L4D0_MICOH</name>
<comment type="similarity">
    <text evidence="7">Belongs to the TRAFAC class myosin-kinesin ATPase superfamily. Kinesin family.</text>
</comment>
<feature type="domain" description="Kinesin motor" evidence="10">
    <location>
        <begin position="9"/>
        <end position="336"/>
    </location>
</feature>
<keyword evidence="3 7" id="KW-0547">Nucleotide-binding</keyword>
<feature type="region of interest" description="Disordered" evidence="9">
    <location>
        <begin position="1087"/>
        <end position="1116"/>
    </location>
</feature>
<proteinExistence type="inferred from homology"/>
<evidence type="ECO:0000256" key="5">
    <source>
        <dbReference type="ARBA" id="ARBA00023054"/>
    </source>
</evidence>
<dbReference type="RefSeq" id="XP_005358698.1">
    <property type="nucleotide sequence ID" value="XM_005358641.3"/>
</dbReference>
<gene>
    <name evidence="12" type="primary">Kif4a</name>
</gene>
<keyword evidence="6" id="KW-0206">Cytoskeleton</keyword>
<feature type="coiled-coil region" evidence="8">
    <location>
        <begin position="873"/>
        <end position="907"/>
    </location>
</feature>
<dbReference type="InterPro" id="IPR019821">
    <property type="entry name" value="Kinesin_motor_CS"/>
</dbReference>
<evidence type="ECO:0000313" key="11">
    <source>
        <dbReference type="Proteomes" id="UP000694915"/>
    </source>
</evidence>
<dbReference type="InterPro" id="IPR036961">
    <property type="entry name" value="Kinesin_motor_dom_sf"/>
</dbReference>
<evidence type="ECO:0000256" key="9">
    <source>
        <dbReference type="SAM" id="MobiDB-lite"/>
    </source>
</evidence>
<dbReference type="GeneID" id="102002668"/>
<comment type="subcellular location">
    <subcellularLocation>
        <location evidence="1">Cytoplasm</location>
        <location evidence="1">Cytoskeleton</location>
    </subcellularLocation>
</comment>
<evidence type="ECO:0000313" key="12">
    <source>
        <dbReference type="RefSeq" id="XP_005358698.1"/>
    </source>
</evidence>
<evidence type="ECO:0000256" key="3">
    <source>
        <dbReference type="ARBA" id="ARBA00022741"/>
    </source>
</evidence>
<evidence type="ECO:0000259" key="10">
    <source>
        <dbReference type="PROSITE" id="PS50067"/>
    </source>
</evidence>
<feature type="region of interest" description="Disordered" evidence="9">
    <location>
        <begin position="785"/>
        <end position="807"/>
    </location>
</feature>
<keyword evidence="2" id="KW-0963">Cytoplasm</keyword>
<dbReference type="InterPro" id="IPR027640">
    <property type="entry name" value="Kinesin-like_fam"/>
</dbReference>
<dbReference type="SMART" id="SM01114">
    <property type="entry name" value="CXC"/>
    <property type="match status" value="1"/>
</dbReference>
<evidence type="ECO:0000256" key="2">
    <source>
        <dbReference type="ARBA" id="ARBA00022490"/>
    </source>
</evidence>
<dbReference type="SUPFAM" id="SSF52540">
    <property type="entry name" value="P-loop containing nucleoside triphosphate hydrolases"/>
    <property type="match status" value="1"/>
</dbReference>
<dbReference type="PANTHER" id="PTHR47969">
    <property type="entry name" value="CHROMOSOME-ASSOCIATED KINESIN KIF4A-RELATED"/>
    <property type="match status" value="1"/>
</dbReference>
<dbReference type="Proteomes" id="UP000694915">
    <property type="component" value="Chromosome X"/>
</dbReference>
<protein>
    <submittedName>
        <fullName evidence="12">Chromosome-associated kinesin KIF4A</fullName>
    </submittedName>
</protein>
<feature type="compositionally biased region" description="Basic and acidic residues" evidence="9">
    <location>
        <begin position="719"/>
        <end position="732"/>
    </location>
</feature>
<feature type="coiled-coil region" evidence="8">
    <location>
        <begin position="526"/>
        <end position="660"/>
    </location>
</feature>
<feature type="compositionally biased region" description="Basic and acidic residues" evidence="9">
    <location>
        <begin position="1093"/>
        <end position="1104"/>
    </location>
</feature>
<keyword evidence="11" id="KW-1185">Reference proteome</keyword>
<feature type="region of interest" description="Disordered" evidence="9">
    <location>
        <begin position="719"/>
        <end position="738"/>
    </location>
</feature>
<dbReference type="PROSITE" id="PS00411">
    <property type="entry name" value="KINESIN_MOTOR_1"/>
    <property type="match status" value="1"/>
</dbReference>
<dbReference type="Gene3D" id="3.40.850.10">
    <property type="entry name" value="Kinesin motor domain"/>
    <property type="match status" value="1"/>
</dbReference>
<reference evidence="12" key="1">
    <citation type="submission" date="2025-08" db="UniProtKB">
        <authorList>
            <consortium name="RefSeq"/>
        </authorList>
    </citation>
    <scope>IDENTIFICATION</scope>
</reference>
<feature type="coiled-coil region" evidence="8">
    <location>
        <begin position="820"/>
        <end position="847"/>
    </location>
</feature>